<dbReference type="OrthoDB" id="9804315at2"/>
<dbReference type="EMBL" id="QFVR01000003">
    <property type="protein sequence ID" value="PWI26390.1"/>
    <property type="molecule type" value="Genomic_DNA"/>
</dbReference>
<dbReference type="InterPro" id="IPR024072">
    <property type="entry name" value="DHFR-like_dom_sf"/>
</dbReference>
<dbReference type="InterPro" id="IPR012259">
    <property type="entry name" value="DHFR"/>
</dbReference>
<dbReference type="PIRSF" id="PIRSF000194">
    <property type="entry name" value="DHFR"/>
    <property type="match status" value="1"/>
</dbReference>
<dbReference type="PROSITE" id="PS00075">
    <property type="entry name" value="DHFR_1"/>
    <property type="match status" value="1"/>
</dbReference>
<evidence type="ECO:0000256" key="7">
    <source>
        <dbReference type="ARBA" id="ARBA00025067"/>
    </source>
</evidence>
<dbReference type="RefSeq" id="WP_109304994.1">
    <property type="nucleotide sequence ID" value="NZ_BJUF01000022.1"/>
</dbReference>
<dbReference type="GO" id="GO:0046655">
    <property type="term" value="P:folic acid metabolic process"/>
    <property type="evidence" value="ECO:0007669"/>
    <property type="project" value="TreeGrafter"/>
</dbReference>
<dbReference type="PROSITE" id="PS51330">
    <property type="entry name" value="DHFR_2"/>
    <property type="match status" value="1"/>
</dbReference>
<dbReference type="AlphaFoldDB" id="A0A2U3APA9"/>
<dbReference type="SUPFAM" id="SSF53597">
    <property type="entry name" value="Dihydrofolate reductase-like"/>
    <property type="match status" value="1"/>
</dbReference>
<reference evidence="11 12" key="1">
    <citation type="submission" date="2018-05" db="EMBL/GenBank/DDBJ databases">
        <title>Kurthia sibirica genome sequence.</title>
        <authorList>
            <person name="Maclea K.S."/>
            <person name="Goen A.E."/>
        </authorList>
    </citation>
    <scope>NUCLEOTIDE SEQUENCE [LARGE SCALE GENOMIC DNA]</scope>
    <source>
        <strain evidence="11 12">ATCC 49154</strain>
    </source>
</reference>
<dbReference type="InterPro" id="IPR001796">
    <property type="entry name" value="DHFR_dom"/>
</dbReference>
<protein>
    <recommendedName>
        <fullName evidence="3 8">Dihydrofolate reductase</fullName>
        <ecNumber evidence="3 8">1.5.1.3</ecNumber>
    </recommendedName>
</protein>
<evidence type="ECO:0000259" key="10">
    <source>
        <dbReference type="PROSITE" id="PS51330"/>
    </source>
</evidence>
<name>A0A2U3APA9_9BACL</name>
<accession>A0A2U3APA9</accession>
<dbReference type="GO" id="GO:0004146">
    <property type="term" value="F:dihydrofolate reductase activity"/>
    <property type="evidence" value="ECO:0007669"/>
    <property type="project" value="UniProtKB-EC"/>
</dbReference>
<comment type="pathway">
    <text evidence="1 8">Cofactor biosynthesis; tetrahydrofolate biosynthesis; 5,6,7,8-tetrahydrofolate from 7,8-dihydrofolate: step 1/1.</text>
</comment>
<keyword evidence="5 8" id="KW-0521">NADP</keyword>
<keyword evidence="4 8" id="KW-0554">One-carbon metabolism</keyword>
<dbReference type="EC" id="1.5.1.3" evidence="3 8"/>
<evidence type="ECO:0000256" key="9">
    <source>
        <dbReference type="RuleBase" id="RU004474"/>
    </source>
</evidence>
<evidence type="ECO:0000313" key="12">
    <source>
        <dbReference type="Proteomes" id="UP000245938"/>
    </source>
</evidence>
<evidence type="ECO:0000256" key="8">
    <source>
        <dbReference type="PIRNR" id="PIRNR000194"/>
    </source>
</evidence>
<dbReference type="InterPro" id="IPR017925">
    <property type="entry name" value="DHFR_CS"/>
</dbReference>
<dbReference type="CDD" id="cd00209">
    <property type="entry name" value="DHFR"/>
    <property type="match status" value="1"/>
</dbReference>
<dbReference type="FunFam" id="3.40.430.10:FF:000001">
    <property type="entry name" value="Dihydrofolate reductase"/>
    <property type="match status" value="1"/>
</dbReference>
<sequence length="156" mass="17816">MISLIVAHDKNRVIGLNNQMPWHLPGDLAYFKRMTMGKPIIMGRNTFESIGRPLPGRKNIIITRNKNYEAQGASVVHSLTEAIDLAQNEHDEIMIIGGQQIFTEALPLADRLYVTLIDHEFEGDTYFPAYENWSEKTTTENQNGDGFTFRYTVLEK</sequence>
<dbReference type="UniPathway" id="UPA00077">
    <property type="reaction ID" value="UER00158"/>
</dbReference>
<dbReference type="GO" id="GO:0046654">
    <property type="term" value="P:tetrahydrofolate biosynthetic process"/>
    <property type="evidence" value="ECO:0007669"/>
    <property type="project" value="UniProtKB-UniPathway"/>
</dbReference>
<dbReference type="Gene3D" id="3.40.430.10">
    <property type="entry name" value="Dihydrofolate Reductase, subunit A"/>
    <property type="match status" value="1"/>
</dbReference>
<comment type="caution">
    <text evidence="11">The sequence shown here is derived from an EMBL/GenBank/DDBJ whole genome shotgun (WGS) entry which is preliminary data.</text>
</comment>
<feature type="domain" description="DHFR" evidence="10">
    <location>
        <begin position="1"/>
        <end position="156"/>
    </location>
</feature>
<comment type="similarity">
    <text evidence="2 8 9">Belongs to the dihydrofolate reductase family.</text>
</comment>
<keyword evidence="6 8" id="KW-0560">Oxidoreductase</keyword>
<evidence type="ECO:0000256" key="6">
    <source>
        <dbReference type="ARBA" id="ARBA00023002"/>
    </source>
</evidence>
<dbReference type="Pfam" id="PF00186">
    <property type="entry name" value="DHFR_1"/>
    <property type="match status" value="1"/>
</dbReference>
<comment type="function">
    <text evidence="7 8">Key enzyme in folate metabolism. Catalyzes an essential reaction for de novo glycine and purine synthesis, and for DNA precursor synthesis.</text>
</comment>
<dbReference type="GO" id="GO:0070401">
    <property type="term" value="F:NADP+ binding"/>
    <property type="evidence" value="ECO:0007669"/>
    <property type="project" value="UniProtKB-ARBA"/>
</dbReference>
<dbReference type="Proteomes" id="UP000245938">
    <property type="component" value="Unassembled WGS sequence"/>
</dbReference>
<evidence type="ECO:0000256" key="2">
    <source>
        <dbReference type="ARBA" id="ARBA00009539"/>
    </source>
</evidence>
<evidence type="ECO:0000256" key="1">
    <source>
        <dbReference type="ARBA" id="ARBA00004903"/>
    </source>
</evidence>
<proteinExistence type="inferred from homology"/>
<dbReference type="GO" id="GO:0005829">
    <property type="term" value="C:cytosol"/>
    <property type="evidence" value="ECO:0007669"/>
    <property type="project" value="TreeGrafter"/>
</dbReference>
<organism evidence="11 12">
    <name type="scientific">Kurthia sibirica</name>
    <dbReference type="NCBI Taxonomy" id="202750"/>
    <lineage>
        <taxon>Bacteria</taxon>
        <taxon>Bacillati</taxon>
        <taxon>Bacillota</taxon>
        <taxon>Bacilli</taxon>
        <taxon>Bacillales</taxon>
        <taxon>Caryophanaceae</taxon>
        <taxon>Kurthia</taxon>
    </lineage>
</organism>
<gene>
    <name evidence="11" type="ORF">DEX24_03380</name>
</gene>
<dbReference type="PANTHER" id="PTHR48069">
    <property type="entry name" value="DIHYDROFOLATE REDUCTASE"/>
    <property type="match status" value="1"/>
</dbReference>
<evidence type="ECO:0000256" key="3">
    <source>
        <dbReference type="ARBA" id="ARBA00012856"/>
    </source>
</evidence>
<evidence type="ECO:0000256" key="4">
    <source>
        <dbReference type="ARBA" id="ARBA00022563"/>
    </source>
</evidence>
<evidence type="ECO:0000256" key="5">
    <source>
        <dbReference type="ARBA" id="ARBA00022857"/>
    </source>
</evidence>
<dbReference type="PRINTS" id="PR00070">
    <property type="entry name" value="DHFR"/>
</dbReference>
<comment type="catalytic activity">
    <reaction evidence="8">
        <text>(6S)-5,6,7,8-tetrahydrofolate + NADP(+) = 7,8-dihydrofolate + NADPH + H(+)</text>
        <dbReference type="Rhea" id="RHEA:15009"/>
        <dbReference type="ChEBI" id="CHEBI:15378"/>
        <dbReference type="ChEBI" id="CHEBI:57451"/>
        <dbReference type="ChEBI" id="CHEBI:57453"/>
        <dbReference type="ChEBI" id="CHEBI:57783"/>
        <dbReference type="ChEBI" id="CHEBI:58349"/>
        <dbReference type="EC" id="1.5.1.3"/>
    </reaction>
</comment>
<keyword evidence="12" id="KW-1185">Reference proteome</keyword>
<dbReference type="GO" id="GO:0006730">
    <property type="term" value="P:one-carbon metabolic process"/>
    <property type="evidence" value="ECO:0007669"/>
    <property type="project" value="UniProtKB-KW"/>
</dbReference>
<dbReference type="PANTHER" id="PTHR48069:SF3">
    <property type="entry name" value="DIHYDROFOLATE REDUCTASE"/>
    <property type="match status" value="1"/>
</dbReference>
<dbReference type="GO" id="GO:0046452">
    <property type="term" value="P:dihydrofolate metabolic process"/>
    <property type="evidence" value="ECO:0007669"/>
    <property type="project" value="TreeGrafter"/>
</dbReference>
<evidence type="ECO:0000313" key="11">
    <source>
        <dbReference type="EMBL" id="PWI26390.1"/>
    </source>
</evidence>